<dbReference type="AlphaFoldDB" id="A0A6A6MKM6"/>
<dbReference type="InterPro" id="IPR029020">
    <property type="entry name" value="Ammonium/urea_transptr"/>
</dbReference>
<comment type="caution">
    <text evidence="7">The sequence shown here is derived from an EMBL/GenBank/DDBJ whole genome shotgun (WGS) entry which is preliminary data.</text>
</comment>
<dbReference type="SUPFAM" id="SSF111352">
    <property type="entry name" value="Ammonium transporter"/>
    <property type="match status" value="1"/>
</dbReference>
<dbReference type="GO" id="GO:0005886">
    <property type="term" value="C:plasma membrane"/>
    <property type="evidence" value="ECO:0007669"/>
    <property type="project" value="TreeGrafter"/>
</dbReference>
<accession>A0A6A6MKM6</accession>
<reference evidence="7 8" key="1">
    <citation type="journal article" date="2020" name="Mol. Plant">
        <title>The Chromosome-Based Rubber Tree Genome Provides New Insights into Spurge Genome Evolution and Rubber Biosynthesis.</title>
        <authorList>
            <person name="Liu J."/>
            <person name="Shi C."/>
            <person name="Shi C.C."/>
            <person name="Li W."/>
            <person name="Zhang Q.J."/>
            <person name="Zhang Y."/>
            <person name="Li K."/>
            <person name="Lu H.F."/>
            <person name="Shi C."/>
            <person name="Zhu S.T."/>
            <person name="Xiao Z.Y."/>
            <person name="Nan H."/>
            <person name="Yue Y."/>
            <person name="Zhu X.G."/>
            <person name="Wu Y."/>
            <person name="Hong X.N."/>
            <person name="Fan G.Y."/>
            <person name="Tong Y."/>
            <person name="Zhang D."/>
            <person name="Mao C.L."/>
            <person name="Liu Y.L."/>
            <person name="Hao S.J."/>
            <person name="Liu W.Q."/>
            <person name="Lv M.Q."/>
            <person name="Zhang H.B."/>
            <person name="Liu Y."/>
            <person name="Hu-Tang G.R."/>
            <person name="Wang J.P."/>
            <person name="Wang J.H."/>
            <person name="Sun Y.H."/>
            <person name="Ni S.B."/>
            <person name="Chen W.B."/>
            <person name="Zhang X.C."/>
            <person name="Jiao Y.N."/>
            <person name="Eichler E.E."/>
            <person name="Li G.H."/>
            <person name="Liu X."/>
            <person name="Gao L.Z."/>
        </authorList>
    </citation>
    <scope>NUCLEOTIDE SEQUENCE [LARGE SCALE GENOMIC DNA]</scope>
    <source>
        <strain evidence="8">cv. GT1</strain>
        <tissue evidence="7">Leaf</tissue>
    </source>
</reference>
<evidence type="ECO:0000256" key="5">
    <source>
        <dbReference type="SAM" id="Phobius"/>
    </source>
</evidence>
<dbReference type="Gene3D" id="1.10.3430.10">
    <property type="entry name" value="Ammonium transporter AmtB like domains"/>
    <property type="match status" value="2"/>
</dbReference>
<dbReference type="Pfam" id="PF00909">
    <property type="entry name" value="Ammonium_transp"/>
    <property type="match status" value="2"/>
</dbReference>
<evidence type="ECO:0000313" key="7">
    <source>
        <dbReference type="EMBL" id="KAF2312569.1"/>
    </source>
</evidence>
<dbReference type="EMBL" id="JAAGAX010000006">
    <property type="protein sequence ID" value="KAF2312569.1"/>
    <property type="molecule type" value="Genomic_DNA"/>
</dbReference>
<sequence length="217" mass="23604">MRGHNATLVVLGTFLLWFGWFGFNPGSFDKILVAYPNTTDQGNWTAIGRTAVTTTLAGSTAGITTLFGRRLLVGHWDALDVCNGVLGGFVAITSGCAVVEPWAAIVWLFAKEEFVIQAYESGESGVARPYGLLMGGGWGLIGCQVVQVLVIVLWVSLTMGPLFYALHKLRILRISIDEEVAGLDISSHGGYAYVAHPEDDQPRFYADYMRLQAQNQS</sequence>
<feature type="transmembrane region" description="Helical" evidence="5">
    <location>
        <begin position="138"/>
        <end position="166"/>
    </location>
</feature>
<proteinExistence type="predicted"/>
<feature type="domain" description="Ammonium transporter AmtB-like" evidence="6">
    <location>
        <begin position="123"/>
        <end position="193"/>
    </location>
</feature>
<keyword evidence="4 5" id="KW-0472">Membrane</keyword>
<evidence type="ECO:0000256" key="1">
    <source>
        <dbReference type="ARBA" id="ARBA00004141"/>
    </source>
</evidence>
<keyword evidence="8" id="KW-1185">Reference proteome</keyword>
<keyword evidence="2 5" id="KW-0812">Transmembrane</keyword>
<feature type="transmembrane region" description="Helical" evidence="5">
    <location>
        <begin position="7"/>
        <end position="23"/>
    </location>
</feature>
<evidence type="ECO:0000256" key="3">
    <source>
        <dbReference type="ARBA" id="ARBA00022989"/>
    </source>
</evidence>
<organism evidence="7 8">
    <name type="scientific">Hevea brasiliensis</name>
    <name type="common">Para rubber tree</name>
    <name type="synonym">Siphonia brasiliensis</name>
    <dbReference type="NCBI Taxonomy" id="3981"/>
    <lineage>
        <taxon>Eukaryota</taxon>
        <taxon>Viridiplantae</taxon>
        <taxon>Streptophyta</taxon>
        <taxon>Embryophyta</taxon>
        <taxon>Tracheophyta</taxon>
        <taxon>Spermatophyta</taxon>
        <taxon>Magnoliopsida</taxon>
        <taxon>eudicotyledons</taxon>
        <taxon>Gunneridae</taxon>
        <taxon>Pentapetalae</taxon>
        <taxon>rosids</taxon>
        <taxon>fabids</taxon>
        <taxon>Malpighiales</taxon>
        <taxon>Euphorbiaceae</taxon>
        <taxon>Crotonoideae</taxon>
        <taxon>Micrandreae</taxon>
        <taxon>Hevea</taxon>
    </lineage>
</organism>
<protein>
    <recommendedName>
        <fullName evidence="6">Ammonium transporter AmtB-like domain-containing protein</fullName>
    </recommendedName>
</protein>
<gene>
    <name evidence="7" type="ORF">GH714_035109</name>
</gene>
<evidence type="ECO:0000313" key="8">
    <source>
        <dbReference type="Proteomes" id="UP000467840"/>
    </source>
</evidence>
<dbReference type="PANTHER" id="PTHR11730">
    <property type="entry name" value="AMMONIUM TRANSPORTER"/>
    <property type="match status" value="1"/>
</dbReference>
<dbReference type="InterPro" id="IPR024041">
    <property type="entry name" value="NH4_transpt_AmtB-like_dom"/>
</dbReference>
<dbReference type="GO" id="GO:0008519">
    <property type="term" value="F:ammonium channel activity"/>
    <property type="evidence" value="ECO:0007669"/>
    <property type="project" value="InterPro"/>
</dbReference>
<dbReference type="Proteomes" id="UP000467840">
    <property type="component" value="Chromosome 14"/>
</dbReference>
<dbReference type="PANTHER" id="PTHR11730:SF95">
    <property type="entry name" value="AMMONIUM TRANSPORTER 1 MEMBER 3"/>
    <property type="match status" value="1"/>
</dbReference>
<name>A0A6A6MKM6_HEVBR</name>
<evidence type="ECO:0000259" key="6">
    <source>
        <dbReference type="Pfam" id="PF00909"/>
    </source>
</evidence>
<feature type="domain" description="Ammonium transporter AmtB-like" evidence="6">
    <location>
        <begin position="2"/>
        <end position="106"/>
    </location>
</feature>
<evidence type="ECO:0000256" key="2">
    <source>
        <dbReference type="ARBA" id="ARBA00022692"/>
    </source>
</evidence>
<comment type="subcellular location">
    <subcellularLocation>
        <location evidence="1">Membrane</location>
        <topology evidence="1">Multi-pass membrane protein</topology>
    </subcellularLocation>
</comment>
<evidence type="ECO:0000256" key="4">
    <source>
        <dbReference type="ARBA" id="ARBA00023136"/>
    </source>
</evidence>
<dbReference type="GO" id="GO:0097272">
    <property type="term" value="P:ammonium homeostasis"/>
    <property type="evidence" value="ECO:0007669"/>
    <property type="project" value="TreeGrafter"/>
</dbReference>
<keyword evidence="3 5" id="KW-1133">Transmembrane helix</keyword>